<sequence>MFNFSHYKKQLQQLDEKQGSLLNQDKLLLLLSGSSQLETAALSAVQKDLLQELSLAGYSPVFSNFPYHQQFKHDKSKSISLLKASWSNIHYFGHTVFDKEFQNMVCRLLKPVLQYRDCVIITQSQGLNLLSLLLQQEELIYPLKVFALGPVAYSLPALPLLDLHVIKSRKDYYSRFLDRHQVETWTAGSHFDYPSNPDIRRIIYEQIKKN</sequence>
<dbReference type="STRING" id="1811193.A0O21_01640"/>
<dbReference type="Proteomes" id="UP000077317">
    <property type="component" value="Chromosome"/>
</dbReference>
<evidence type="ECO:0000313" key="2">
    <source>
        <dbReference type="Proteomes" id="UP000077317"/>
    </source>
</evidence>
<dbReference type="KEGG" id="spat:A0O21_01640"/>
<keyword evidence="2" id="KW-1185">Reference proteome</keyword>
<evidence type="ECO:0000313" key="1">
    <source>
        <dbReference type="EMBL" id="AND78821.1"/>
    </source>
</evidence>
<dbReference type="EMBL" id="CP014699">
    <property type="protein sequence ID" value="AND78821.1"/>
    <property type="molecule type" value="Genomic_DNA"/>
</dbReference>
<name>A0A172Q5R5_9STRE</name>
<dbReference type="AlphaFoldDB" id="A0A172Q5R5"/>
<evidence type="ECO:0008006" key="3">
    <source>
        <dbReference type="Google" id="ProtNLM"/>
    </source>
</evidence>
<organism evidence="1 2">
    <name type="scientific">Streptococcus pantholopis</name>
    <dbReference type="NCBI Taxonomy" id="1811193"/>
    <lineage>
        <taxon>Bacteria</taxon>
        <taxon>Bacillati</taxon>
        <taxon>Bacillota</taxon>
        <taxon>Bacilli</taxon>
        <taxon>Lactobacillales</taxon>
        <taxon>Streptococcaceae</taxon>
        <taxon>Streptococcus</taxon>
    </lineage>
</organism>
<reference evidence="1 2" key="1">
    <citation type="journal article" date="2016" name="Int. J. Syst. Evol. Microbiol.">
        <title>Streptococcuspantholopis sp. nov., isolated from faeces of the Tibetan antelope (Pantholops hodgsonii).</title>
        <authorList>
            <person name="Bai X."/>
            <person name="Xiong Y."/>
            <person name="Lu S."/>
            <person name="Jin D."/>
            <person name="Lai X."/>
            <person name="Yang J."/>
            <person name="Niu L."/>
            <person name="Hu S."/>
            <person name="Meng X."/>
            <person name="Pu J."/>
            <person name="Ye C."/>
            <person name="Xu J."/>
        </authorList>
    </citation>
    <scope>NUCLEOTIDE SEQUENCE [LARGE SCALE GENOMIC DNA]</scope>
    <source>
        <strain evidence="1 2">TA 26</strain>
    </source>
</reference>
<proteinExistence type="predicted"/>
<gene>
    <name evidence="1" type="ORF">A0O21_01640</name>
</gene>
<protein>
    <recommendedName>
        <fullName evidence="3">Alpha/beta hydrolase</fullName>
    </recommendedName>
</protein>
<reference evidence="2" key="2">
    <citation type="submission" date="2016-03" db="EMBL/GenBank/DDBJ databases">
        <title>Streptococcus antelopensis sp. nov., isolated from the feces of the Tibetan antelope (Pantholops hodgsonii) in Hoh Xil National Nature Reserve, Qinghai, China.</title>
        <authorList>
            <person name="Bai X."/>
        </authorList>
    </citation>
    <scope>NUCLEOTIDE SEQUENCE [LARGE SCALE GENOMIC DNA]</scope>
    <source>
        <strain evidence="2">TA 26</strain>
    </source>
</reference>
<accession>A0A172Q5R5</accession>